<dbReference type="AlphaFoldDB" id="A0A6V8L435"/>
<accession>A0A6V8L435</accession>
<reference evidence="2 3" key="2">
    <citation type="submission" date="2020-03" db="EMBL/GenBank/DDBJ databases">
        <authorList>
            <person name="Ichikawa N."/>
            <person name="Kimura A."/>
            <person name="Kitahashi Y."/>
            <person name="Uohara A."/>
        </authorList>
    </citation>
    <scope>NUCLEOTIDE SEQUENCE [LARGE SCALE GENOMIC DNA]</scope>
    <source>
        <strain evidence="2 3">NBRC 108638</strain>
    </source>
</reference>
<feature type="compositionally biased region" description="Basic and acidic residues" evidence="1">
    <location>
        <begin position="104"/>
        <end position="118"/>
    </location>
</feature>
<evidence type="ECO:0000313" key="3">
    <source>
        <dbReference type="Proteomes" id="UP000482960"/>
    </source>
</evidence>
<evidence type="ECO:0000256" key="1">
    <source>
        <dbReference type="SAM" id="MobiDB-lite"/>
    </source>
</evidence>
<organism evidence="2 3">
    <name type="scientific">Phytohabitans rumicis</name>
    <dbReference type="NCBI Taxonomy" id="1076125"/>
    <lineage>
        <taxon>Bacteria</taxon>
        <taxon>Bacillati</taxon>
        <taxon>Actinomycetota</taxon>
        <taxon>Actinomycetes</taxon>
        <taxon>Micromonosporales</taxon>
        <taxon>Micromonosporaceae</taxon>
    </lineage>
</organism>
<dbReference type="EMBL" id="BLPG01000001">
    <property type="protein sequence ID" value="GFJ89409.1"/>
    <property type="molecule type" value="Genomic_DNA"/>
</dbReference>
<proteinExistence type="predicted"/>
<evidence type="ECO:0000313" key="2">
    <source>
        <dbReference type="EMBL" id="GFJ89409.1"/>
    </source>
</evidence>
<comment type="caution">
    <text evidence="2">The sequence shown here is derived from an EMBL/GenBank/DDBJ whole genome shotgun (WGS) entry which is preliminary data.</text>
</comment>
<sequence length="862" mass="93764">MVGGAEARRVDVLSGALRLWAAVLDGRTGNLIRRGADDVAMNAIGGYLLDGESRLCRAPELRERINEWLRPRERPRSTPYSADSDLRVFLVSWGLATDPEAVERWRSAGSPRRIEPRPHLAGATGWHTDRSAAPSSVSYAYLEAADLRPDGAAGGLVNRGVDVLLNAGVPWGQPKRSHLEHDMRRLLTPDIAREAQLFDGHATGSEPTPTVEVTRLAFVLAVGAVVGHYVGLHLDPVDEADESVRALAAVVCRQWSEPPEMHELRRLSVDHGVHHAPAADGQVEPDLQHADLQTAFRVFVENARALRLGVAATPPDSHGDGPAARRLSILFELAIADLSDDVQPPVRVVDKIIDIVWTVAQAMERHAAGRWMQEFQRRLRQDLPPRAKRAVDPGTSATYLHEVLTKLAAANRIGTPASGRADSAASWDDIGRLVAQAQSYLSGDHRSADRILTELADELPAAVTALTTGDGGAQDPDLTPADARWELFRASGRALARSPEAAASVTVAGSFAELGWVVANEQKPHAIRDVNEAVQQELRRVGPSKQAAALAGAVSRILRARPLADSKHANFAVAQRAAHEAVIYGNQAYDNALHDGVGDVSRVVAALTGLQLSLLQAGGVFIRSTETELIMPLGDATKAERERHAGYIRGLATTSYEYVNLAVARLHDIRDVKRTGLIKDKDINFPATSEAQTVAMGMRTLLLWATMHLACPDSSTSPADVRALIPSVPAQFREMLTLRRLSALNFADLTRIALHYAFLQDDLDHPAKGAEGIHPATPEHLRPAGTLDLDACGRFLTENGYDTGILDVIQVDVVRRRLEEESNGRYRAWLADYANPRKRRPARISLSDIVSPSTRIRATVPW</sequence>
<dbReference type="Proteomes" id="UP000482960">
    <property type="component" value="Unassembled WGS sequence"/>
</dbReference>
<reference evidence="2 3" key="1">
    <citation type="submission" date="2020-03" db="EMBL/GenBank/DDBJ databases">
        <title>Whole genome shotgun sequence of Phytohabitans rumicis NBRC 108638.</title>
        <authorList>
            <person name="Komaki H."/>
            <person name="Tamura T."/>
        </authorList>
    </citation>
    <scope>NUCLEOTIDE SEQUENCE [LARGE SCALE GENOMIC DNA]</scope>
    <source>
        <strain evidence="2 3">NBRC 108638</strain>
    </source>
</reference>
<name>A0A6V8L435_9ACTN</name>
<protein>
    <submittedName>
        <fullName evidence="2">Uncharacterized protein</fullName>
    </submittedName>
</protein>
<gene>
    <name evidence="2" type="ORF">Prum_030510</name>
</gene>
<feature type="region of interest" description="Disordered" evidence="1">
    <location>
        <begin position="104"/>
        <end position="128"/>
    </location>
</feature>
<keyword evidence="3" id="KW-1185">Reference proteome</keyword>